<gene>
    <name evidence="1" type="ORF">T190423A01A_40032</name>
</gene>
<evidence type="ECO:0000313" key="1">
    <source>
        <dbReference type="EMBL" id="CAL2103439.1"/>
    </source>
</evidence>
<organism evidence="1 2">
    <name type="scientific">Tenacibaculum polynesiense</name>
    <dbReference type="NCBI Taxonomy" id="3137857"/>
    <lineage>
        <taxon>Bacteria</taxon>
        <taxon>Pseudomonadati</taxon>
        <taxon>Bacteroidota</taxon>
        <taxon>Flavobacteriia</taxon>
        <taxon>Flavobacteriales</taxon>
        <taxon>Flavobacteriaceae</taxon>
        <taxon>Tenacibaculum</taxon>
    </lineage>
</organism>
<reference evidence="1 2" key="1">
    <citation type="submission" date="2024-05" db="EMBL/GenBank/DDBJ databases">
        <authorList>
            <person name="Duchaud E."/>
        </authorList>
    </citation>
    <scope>NUCLEOTIDE SEQUENCE [LARGE SCALE GENOMIC DNA]</scope>
    <source>
        <strain evidence="1">Ena-SAMPLE-TAB-13-05-2024-13:56:06:370-140308</strain>
    </source>
</reference>
<dbReference type="EMBL" id="CAXJIO010000013">
    <property type="protein sequence ID" value="CAL2103439.1"/>
    <property type="molecule type" value="Genomic_DNA"/>
</dbReference>
<keyword evidence="2" id="KW-1185">Reference proteome</keyword>
<sequence length="60" mass="7113">MDISNGKMEKHYQNESNEYFWGTSCAKSYRPHKEIEGESSLFNGSNVFAWWSRKNCFIKN</sequence>
<comment type="caution">
    <text evidence="1">The sequence shown here is derived from an EMBL/GenBank/DDBJ whole genome shotgun (WGS) entry which is preliminary data.</text>
</comment>
<proteinExistence type="predicted"/>
<accession>A0ABM9PCT8</accession>
<dbReference type="Proteomes" id="UP001497527">
    <property type="component" value="Unassembled WGS sequence"/>
</dbReference>
<protein>
    <submittedName>
        <fullName evidence="1">Uncharacterized protein</fullName>
    </submittedName>
</protein>
<name>A0ABM9PCT8_9FLAO</name>
<evidence type="ECO:0000313" key="2">
    <source>
        <dbReference type="Proteomes" id="UP001497527"/>
    </source>
</evidence>